<evidence type="ECO:0008006" key="4">
    <source>
        <dbReference type="Google" id="ProtNLM"/>
    </source>
</evidence>
<evidence type="ECO:0000313" key="2">
    <source>
        <dbReference type="EMBL" id="WOH01834.1"/>
    </source>
</evidence>
<dbReference type="InterPro" id="IPR036574">
    <property type="entry name" value="Scorpion_toxin-like_sf"/>
</dbReference>
<gene>
    <name evidence="2" type="ORF">DCAR_0521220</name>
</gene>
<accession>A0AAF1B0A8</accession>
<dbReference type="AlphaFoldDB" id="A0AAF1B0A8"/>
<protein>
    <recommendedName>
        <fullName evidence="4">Knottin scorpion toxin-like domain-containing protein</fullName>
    </recommendedName>
</protein>
<name>A0AAF1B0A8_DAUCS</name>
<evidence type="ECO:0000256" key="1">
    <source>
        <dbReference type="SAM" id="Phobius"/>
    </source>
</evidence>
<keyword evidence="3" id="KW-1185">Reference proteome</keyword>
<keyword evidence="1" id="KW-1133">Transmembrane helix</keyword>
<sequence length="68" mass="7542">MASKNTSISFFIAILFVSVALTSNIYVDVGLCIRLRMNCSEYCKQAGYISGDCEQRVKGEPDHCICID</sequence>
<evidence type="ECO:0000313" key="3">
    <source>
        <dbReference type="Proteomes" id="UP000077755"/>
    </source>
</evidence>
<keyword evidence="1" id="KW-0472">Membrane</keyword>
<dbReference type="EMBL" id="CP093347">
    <property type="protein sequence ID" value="WOH01834.1"/>
    <property type="molecule type" value="Genomic_DNA"/>
</dbReference>
<dbReference type="Gene3D" id="3.30.30.10">
    <property type="entry name" value="Knottin, scorpion toxin-like"/>
    <property type="match status" value="1"/>
</dbReference>
<reference evidence="2" key="1">
    <citation type="journal article" date="2016" name="Nat. Genet.">
        <title>A high-quality carrot genome assembly provides new insights into carotenoid accumulation and asterid genome evolution.</title>
        <authorList>
            <person name="Iorizzo M."/>
            <person name="Ellison S."/>
            <person name="Senalik D."/>
            <person name="Zeng P."/>
            <person name="Satapoomin P."/>
            <person name="Huang J."/>
            <person name="Bowman M."/>
            <person name="Iovene M."/>
            <person name="Sanseverino W."/>
            <person name="Cavagnaro P."/>
            <person name="Yildiz M."/>
            <person name="Macko-Podgorni A."/>
            <person name="Moranska E."/>
            <person name="Grzebelus E."/>
            <person name="Grzebelus D."/>
            <person name="Ashrafi H."/>
            <person name="Zheng Z."/>
            <person name="Cheng S."/>
            <person name="Spooner D."/>
            <person name="Van Deynze A."/>
            <person name="Simon P."/>
        </authorList>
    </citation>
    <scope>NUCLEOTIDE SEQUENCE</scope>
    <source>
        <tissue evidence="2">Leaf</tissue>
    </source>
</reference>
<keyword evidence="1" id="KW-0812">Transmembrane</keyword>
<reference evidence="2" key="2">
    <citation type="submission" date="2022-03" db="EMBL/GenBank/DDBJ databases">
        <title>Draft title - Genomic analysis of global carrot germplasm unveils the trajectory of domestication and the origin of high carotenoid orange carrot.</title>
        <authorList>
            <person name="Iorizzo M."/>
            <person name="Ellison S."/>
            <person name="Senalik D."/>
            <person name="Macko-Podgorni A."/>
            <person name="Grzebelus D."/>
            <person name="Bostan H."/>
            <person name="Rolling W."/>
            <person name="Curaba J."/>
            <person name="Simon P."/>
        </authorList>
    </citation>
    <scope>NUCLEOTIDE SEQUENCE</scope>
    <source>
        <tissue evidence="2">Leaf</tissue>
    </source>
</reference>
<organism evidence="2 3">
    <name type="scientific">Daucus carota subsp. sativus</name>
    <name type="common">Carrot</name>
    <dbReference type="NCBI Taxonomy" id="79200"/>
    <lineage>
        <taxon>Eukaryota</taxon>
        <taxon>Viridiplantae</taxon>
        <taxon>Streptophyta</taxon>
        <taxon>Embryophyta</taxon>
        <taxon>Tracheophyta</taxon>
        <taxon>Spermatophyta</taxon>
        <taxon>Magnoliopsida</taxon>
        <taxon>eudicotyledons</taxon>
        <taxon>Gunneridae</taxon>
        <taxon>Pentapetalae</taxon>
        <taxon>asterids</taxon>
        <taxon>campanulids</taxon>
        <taxon>Apiales</taxon>
        <taxon>Apiaceae</taxon>
        <taxon>Apioideae</taxon>
        <taxon>Scandiceae</taxon>
        <taxon>Daucinae</taxon>
        <taxon>Daucus</taxon>
        <taxon>Daucus sect. Daucus</taxon>
    </lineage>
</organism>
<dbReference type="Proteomes" id="UP000077755">
    <property type="component" value="Chromosome 5"/>
</dbReference>
<proteinExistence type="predicted"/>
<feature type="transmembrane region" description="Helical" evidence="1">
    <location>
        <begin position="6"/>
        <end position="27"/>
    </location>
</feature>